<dbReference type="AlphaFoldDB" id="A0AAN7JJ78"/>
<feature type="compositionally biased region" description="Polar residues" evidence="1">
    <location>
        <begin position="211"/>
        <end position="224"/>
    </location>
</feature>
<comment type="caution">
    <text evidence="2">The sequence shown here is derived from an EMBL/GenBank/DDBJ whole genome shotgun (WGS) entry which is preliminary data.</text>
</comment>
<dbReference type="EMBL" id="JAXIOK010000020">
    <property type="protein sequence ID" value="KAK4746574.1"/>
    <property type="molecule type" value="Genomic_DNA"/>
</dbReference>
<sequence length="230" mass="26672">MGTKFEYARDRRVNSPISRSSSNQRMTSASFSCVNDWDRSQKKEVIAEIRTEKRGPFTLRKEYQAGYQMEKNEAIQNTETIRKTMQMHEDVFKLQVRELHRLYQVQKTLMGEVKKQIEQSGIQSPPITTTSTMFSKNSTYMSMPHQDVPCPLSFDLQRRPINGREVDRASCSMEEQEVELTLSFGGKMSRTKPKMEAEKKLVQSLLLESNRSCPTPENSVSKQSHWLLHL</sequence>
<evidence type="ECO:0000313" key="3">
    <source>
        <dbReference type="Proteomes" id="UP001345219"/>
    </source>
</evidence>
<dbReference type="PANTHER" id="PTHR33167">
    <property type="entry name" value="TRANSCRIPTION FACTOR, PUTATIVE (DUF863)-RELATED"/>
    <property type="match status" value="1"/>
</dbReference>
<name>A0AAN7JJ78_9MYRT</name>
<evidence type="ECO:0000256" key="1">
    <source>
        <dbReference type="SAM" id="MobiDB-lite"/>
    </source>
</evidence>
<proteinExistence type="predicted"/>
<dbReference type="PANTHER" id="PTHR33167:SF33">
    <property type="entry name" value="MYB-CC TYPE TRANSCRIPTION FACTOR LHEQLE-CONTAINING DOMAIN-CONTAINING PROTEIN"/>
    <property type="match status" value="1"/>
</dbReference>
<keyword evidence="3" id="KW-1185">Reference proteome</keyword>
<feature type="compositionally biased region" description="Polar residues" evidence="1">
    <location>
        <begin position="15"/>
        <end position="25"/>
    </location>
</feature>
<feature type="region of interest" description="Disordered" evidence="1">
    <location>
        <begin position="211"/>
        <end position="230"/>
    </location>
</feature>
<organism evidence="2 3">
    <name type="scientific">Trapa incisa</name>
    <dbReference type="NCBI Taxonomy" id="236973"/>
    <lineage>
        <taxon>Eukaryota</taxon>
        <taxon>Viridiplantae</taxon>
        <taxon>Streptophyta</taxon>
        <taxon>Embryophyta</taxon>
        <taxon>Tracheophyta</taxon>
        <taxon>Spermatophyta</taxon>
        <taxon>Magnoliopsida</taxon>
        <taxon>eudicotyledons</taxon>
        <taxon>Gunneridae</taxon>
        <taxon>Pentapetalae</taxon>
        <taxon>rosids</taxon>
        <taxon>malvids</taxon>
        <taxon>Myrtales</taxon>
        <taxon>Lythraceae</taxon>
        <taxon>Trapa</taxon>
    </lineage>
</organism>
<reference evidence="2 3" key="1">
    <citation type="journal article" date="2023" name="Hortic Res">
        <title>Pangenome of water caltrop reveals structural variations and asymmetric subgenome divergence after allopolyploidization.</title>
        <authorList>
            <person name="Zhang X."/>
            <person name="Chen Y."/>
            <person name="Wang L."/>
            <person name="Yuan Y."/>
            <person name="Fang M."/>
            <person name="Shi L."/>
            <person name="Lu R."/>
            <person name="Comes H.P."/>
            <person name="Ma Y."/>
            <person name="Chen Y."/>
            <person name="Huang G."/>
            <person name="Zhou Y."/>
            <person name="Zheng Z."/>
            <person name="Qiu Y."/>
        </authorList>
    </citation>
    <scope>NUCLEOTIDE SEQUENCE [LARGE SCALE GENOMIC DNA]</scope>
    <source>
        <tissue evidence="2">Roots</tissue>
    </source>
</reference>
<feature type="region of interest" description="Disordered" evidence="1">
    <location>
        <begin position="1"/>
        <end position="25"/>
    </location>
</feature>
<dbReference type="Proteomes" id="UP001345219">
    <property type="component" value="Chromosome 20"/>
</dbReference>
<evidence type="ECO:0000313" key="2">
    <source>
        <dbReference type="EMBL" id="KAK4746574.1"/>
    </source>
</evidence>
<feature type="compositionally biased region" description="Basic and acidic residues" evidence="1">
    <location>
        <begin position="1"/>
        <end position="13"/>
    </location>
</feature>
<protein>
    <submittedName>
        <fullName evidence="2">Uncharacterized protein</fullName>
    </submittedName>
</protein>
<gene>
    <name evidence="2" type="ORF">SAY87_025611</name>
</gene>
<accession>A0AAN7JJ78</accession>